<evidence type="ECO:0000256" key="7">
    <source>
        <dbReference type="ARBA" id="ARBA00023136"/>
    </source>
</evidence>
<evidence type="ECO:0000256" key="6">
    <source>
        <dbReference type="ARBA" id="ARBA00022989"/>
    </source>
</evidence>
<feature type="transmembrane region" description="Helical" evidence="8">
    <location>
        <begin position="345"/>
        <end position="366"/>
    </location>
</feature>
<dbReference type="PANTHER" id="PTHR22760">
    <property type="entry name" value="GLYCOSYLTRANSFERASE"/>
    <property type="match status" value="1"/>
</dbReference>
<dbReference type="EMBL" id="JAPXFL010000010">
    <property type="protein sequence ID" value="KAK9501147.1"/>
    <property type="molecule type" value="Genomic_DNA"/>
</dbReference>
<feature type="transmembrane region" description="Helical" evidence="8">
    <location>
        <begin position="12"/>
        <end position="29"/>
    </location>
</feature>
<feature type="transmembrane region" description="Helical" evidence="8">
    <location>
        <begin position="167"/>
        <end position="192"/>
    </location>
</feature>
<dbReference type="GO" id="GO:0005789">
    <property type="term" value="C:endoplasmic reticulum membrane"/>
    <property type="evidence" value="ECO:0007669"/>
    <property type="project" value="UniProtKB-SubCell"/>
</dbReference>
<protein>
    <recommendedName>
        <fullName evidence="8">Mannosyltransferase</fullName>
        <ecNumber evidence="8">2.4.1.-</ecNumber>
    </recommendedName>
</protein>
<keyword evidence="10" id="KW-1185">Reference proteome</keyword>
<feature type="transmembrane region" description="Helical" evidence="8">
    <location>
        <begin position="63"/>
        <end position="79"/>
    </location>
</feature>
<comment type="similarity">
    <text evidence="8">Belongs to the glycosyltransferase 22 family.</text>
</comment>
<dbReference type="EC" id="2.4.1.-" evidence="8"/>
<comment type="caution">
    <text evidence="9">The sequence shown here is derived from an EMBL/GenBank/DDBJ whole genome shotgun (WGS) entry which is preliminary data.</text>
</comment>
<dbReference type="Proteomes" id="UP001461498">
    <property type="component" value="Unassembled WGS sequence"/>
</dbReference>
<proteinExistence type="inferred from homology"/>
<evidence type="ECO:0000256" key="5">
    <source>
        <dbReference type="ARBA" id="ARBA00022824"/>
    </source>
</evidence>
<feature type="transmembrane region" description="Helical" evidence="8">
    <location>
        <begin position="318"/>
        <end position="338"/>
    </location>
</feature>
<dbReference type="InterPro" id="IPR005599">
    <property type="entry name" value="GPI_mannosylTrfase"/>
</dbReference>
<keyword evidence="3" id="KW-0808">Transferase</keyword>
<dbReference type="GO" id="GO:0006506">
    <property type="term" value="P:GPI anchor biosynthetic process"/>
    <property type="evidence" value="ECO:0007669"/>
    <property type="project" value="TreeGrafter"/>
</dbReference>
<keyword evidence="5 8" id="KW-0256">Endoplasmic reticulum</keyword>
<evidence type="ECO:0000256" key="3">
    <source>
        <dbReference type="ARBA" id="ARBA00022679"/>
    </source>
</evidence>
<sequence>MKTLVSYGKFPYSLWFVMLFFRCVDLVWIQSSYVPDEYWQSLEVAHNKVFGYGYLTWEWTEGIRSYIYVTLISGLYYLLKFFDMDTAEAIITSPRILQGIISSIADVYFIRWVHEKRNGQYSWAFISWVTCYFISYCSTRTLLNTFEMNLTTIALYYYPWSPKANNLTFVLIVTLLVFARPTAAIVWLPFVLINIVSMRKPLNYFLTTYLPIGLLVSGICIALDSWMHGSIVITPWNFFKFNVLKDVGSHYGAHPSLWYFYAGIPAILGVHTFTFYYGFLKTIYNRLSKYQHDVEAQMSVCILWTLLVYSFLPHKEFRFLMPLLPMMIYISSGIFSRWSVTASSALIYIVGTIMILTNMISVLYLGQFHQVGTLETMSNLRETIKNDTNIKIVFLAPCHSFPGYSHLHANITTRYLSCLPNLENESDYQDETERFYNNTAQWLNIEYTTLYPCTLPSHLVFFNSLKIPKFLSVKNYTLHKEIFNNLHYSQPREGESIYIYRRKEIMAIINQKTCC</sequence>
<dbReference type="PANTHER" id="PTHR22760:SF4">
    <property type="entry name" value="GPI MANNOSYLTRANSFERASE 3"/>
    <property type="match status" value="1"/>
</dbReference>
<evidence type="ECO:0000313" key="10">
    <source>
        <dbReference type="Proteomes" id="UP001461498"/>
    </source>
</evidence>
<evidence type="ECO:0000256" key="4">
    <source>
        <dbReference type="ARBA" id="ARBA00022692"/>
    </source>
</evidence>
<evidence type="ECO:0000313" key="9">
    <source>
        <dbReference type="EMBL" id="KAK9501147.1"/>
    </source>
</evidence>
<reference evidence="9 10" key="1">
    <citation type="submission" date="2022-12" db="EMBL/GenBank/DDBJ databases">
        <title>Chromosome-level genome assembly of true bugs.</title>
        <authorList>
            <person name="Ma L."/>
            <person name="Li H."/>
        </authorList>
    </citation>
    <scope>NUCLEOTIDE SEQUENCE [LARGE SCALE GENOMIC DNA]</scope>
    <source>
        <strain evidence="9">Lab_2022b</strain>
    </source>
</reference>
<evidence type="ECO:0000256" key="1">
    <source>
        <dbReference type="ARBA" id="ARBA00004477"/>
    </source>
</evidence>
<dbReference type="AlphaFoldDB" id="A0AAW1CWY8"/>
<name>A0AAW1CWY8_9HEMI</name>
<dbReference type="GO" id="GO:0000026">
    <property type="term" value="F:alpha-1,2-mannosyltransferase activity"/>
    <property type="evidence" value="ECO:0007669"/>
    <property type="project" value="TreeGrafter"/>
</dbReference>
<organism evidence="9 10">
    <name type="scientific">Rhynocoris fuscipes</name>
    <dbReference type="NCBI Taxonomy" id="488301"/>
    <lineage>
        <taxon>Eukaryota</taxon>
        <taxon>Metazoa</taxon>
        <taxon>Ecdysozoa</taxon>
        <taxon>Arthropoda</taxon>
        <taxon>Hexapoda</taxon>
        <taxon>Insecta</taxon>
        <taxon>Pterygota</taxon>
        <taxon>Neoptera</taxon>
        <taxon>Paraneoptera</taxon>
        <taxon>Hemiptera</taxon>
        <taxon>Heteroptera</taxon>
        <taxon>Panheteroptera</taxon>
        <taxon>Cimicomorpha</taxon>
        <taxon>Reduviidae</taxon>
        <taxon>Harpactorinae</taxon>
        <taxon>Harpactorini</taxon>
        <taxon>Rhynocoris</taxon>
    </lineage>
</organism>
<gene>
    <name evidence="9" type="ORF">O3M35_002241</name>
</gene>
<feature type="transmembrane region" description="Helical" evidence="8">
    <location>
        <begin position="258"/>
        <end position="280"/>
    </location>
</feature>
<feature type="transmembrane region" description="Helical" evidence="8">
    <location>
        <begin position="204"/>
        <end position="227"/>
    </location>
</feature>
<feature type="transmembrane region" description="Helical" evidence="8">
    <location>
        <begin position="121"/>
        <end position="143"/>
    </location>
</feature>
<dbReference type="Pfam" id="PF03901">
    <property type="entry name" value="Glyco_transf_22"/>
    <property type="match status" value="1"/>
</dbReference>
<evidence type="ECO:0000256" key="2">
    <source>
        <dbReference type="ARBA" id="ARBA00022676"/>
    </source>
</evidence>
<evidence type="ECO:0000256" key="8">
    <source>
        <dbReference type="RuleBase" id="RU363075"/>
    </source>
</evidence>
<keyword evidence="2 8" id="KW-0328">Glycosyltransferase</keyword>
<comment type="subcellular location">
    <subcellularLocation>
        <location evidence="1 8">Endoplasmic reticulum membrane</location>
        <topology evidence="1 8">Multi-pass membrane protein</topology>
    </subcellularLocation>
</comment>
<keyword evidence="4 8" id="KW-0812">Transmembrane</keyword>
<accession>A0AAW1CWY8</accession>
<keyword evidence="6 8" id="KW-1133">Transmembrane helix</keyword>
<keyword evidence="7 8" id="KW-0472">Membrane</keyword>